<protein>
    <submittedName>
        <fullName evidence="1">Uncharacterized protein</fullName>
    </submittedName>
</protein>
<dbReference type="Proteomes" id="UP001151760">
    <property type="component" value="Unassembled WGS sequence"/>
</dbReference>
<evidence type="ECO:0000313" key="1">
    <source>
        <dbReference type="EMBL" id="GJT20215.1"/>
    </source>
</evidence>
<accession>A0ABQ5BZ74</accession>
<organism evidence="1 2">
    <name type="scientific">Tanacetum coccineum</name>
    <dbReference type="NCBI Taxonomy" id="301880"/>
    <lineage>
        <taxon>Eukaryota</taxon>
        <taxon>Viridiplantae</taxon>
        <taxon>Streptophyta</taxon>
        <taxon>Embryophyta</taxon>
        <taxon>Tracheophyta</taxon>
        <taxon>Spermatophyta</taxon>
        <taxon>Magnoliopsida</taxon>
        <taxon>eudicotyledons</taxon>
        <taxon>Gunneridae</taxon>
        <taxon>Pentapetalae</taxon>
        <taxon>asterids</taxon>
        <taxon>campanulids</taxon>
        <taxon>Asterales</taxon>
        <taxon>Asteraceae</taxon>
        <taxon>Asteroideae</taxon>
        <taxon>Anthemideae</taxon>
        <taxon>Anthemidinae</taxon>
        <taxon>Tanacetum</taxon>
    </lineage>
</organism>
<sequence>MHILRGSEWCTMAIVEIPKIDHETLLSEYKMERLGTHPKIPPEPEGSNPRDYPLFSSKVLRYDNKRSNVENEGKMRTMMDYTRNIPNKVYHEDLTLNPTDYTHSEIVWYRKGDSLH</sequence>
<name>A0ABQ5BZ74_9ASTR</name>
<gene>
    <name evidence="1" type="ORF">Tco_0878921</name>
</gene>
<reference evidence="1" key="1">
    <citation type="journal article" date="2022" name="Int. J. Mol. Sci.">
        <title>Draft Genome of Tanacetum Coccineum: Genomic Comparison of Closely Related Tanacetum-Family Plants.</title>
        <authorList>
            <person name="Yamashiro T."/>
            <person name="Shiraishi A."/>
            <person name="Nakayama K."/>
            <person name="Satake H."/>
        </authorList>
    </citation>
    <scope>NUCLEOTIDE SEQUENCE</scope>
</reference>
<evidence type="ECO:0000313" key="2">
    <source>
        <dbReference type="Proteomes" id="UP001151760"/>
    </source>
</evidence>
<proteinExistence type="predicted"/>
<comment type="caution">
    <text evidence="1">The sequence shown here is derived from an EMBL/GenBank/DDBJ whole genome shotgun (WGS) entry which is preliminary data.</text>
</comment>
<dbReference type="EMBL" id="BQNB010013783">
    <property type="protein sequence ID" value="GJT20215.1"/>
    <property type="molecule type" value="Genomic_DNA"/>
</dbReference>
<reference evidence="1" key="2">
    <citation type="submission" date="2022-01" db="EMBL/GenBank/DDBJ databases">
        <authorList>
            <person name="Yamashiro T."/>
            <person name="Shiraishi A."/>
            <person name="Satake H."/>
            <person name="Nakayama K."/>
        </authorList>
    </citation>
    <scope>NUCLEOTIDE SEQUENCE</scope>
</reference>
<keyword evidence="2" id="KW-1185">Reference proteome</keyword>